<feature type="transmembrane region" description="Helical" evidence="2">
    <location>
        <begin position="428"/>
        <end position="449"/>
    </location>
</feature>
<comment type="caution">
    <text evidence="3">The sequence shown here is derived from an EMBL/GenBank/DDBJ whole genome shotgun (WGS) entry which is preliminary data.</text>
</comment>
<keyword evidence="4" id="KW-1185">Reference proteome</keyword>
<gene>
    <name evidence="3" type="ORF">GCM10025881_10340</name>
</gene>
<dbReference type="Pfam" id="PF13641">
    <property type="entry name" value="Glyco_tranf_2_3"/>
    <property type="match status" value="1"/>
</dbReference>
<dbReference type="PANTHER" id="PTHR43685:SF3">
    <property type="entry name" value="SLR2126 PROTEIN"/>
    <property type="match status" value="1"/>
</dbReference>
<dbReference type="Gene3D" id="3.90.550.10">
    <property type="entry name" value="Spore Coat Polysaccharide Biosynthesis Protein SpsA, Chain A"/>
    <property type="match status" value="1"/>
</dbReference>
<feature type="transmembrane region" description="Helical" evidence="2">
    <location>
        <begin position="244"/>
        <end position="265"/>
    </location>
</feature>
<protein>
    <recommendedName>
        <fullName evidence="5">Glycosyltransferase</fullName>
    </recommendedName>
</protein>
<dbReference type="PANTHER" id="PTHR43685">
    <property type="entry name" value="GLYCOSYLTRANSFERASE"/>
    <property type="match status" value="1"/>
</dbReference>
<feature type="region of interest" description="Disordered" evidence="1">
    <location>
        <begin position="461"/>
        <end position="481"/>
    </location>
</feature>
<dbReference type="InterPro" id="IPR050834">
    <property type="entry name" value="Glycosyltransf_2"/>
</dbReference>
<dbReference type="EMBL" id="BSVB01000001">
    <property type="protein sequence ID" value="GMA94210.1"/>
    <property type="molecule type" value="Genomic_DNA"/>
</dbReference>
<dbReference type="SUPFAM" id="SSF53448">
    <property type="entry name" value="Nucleotide-diphospho-sugar transferases"/>
    <property type="match status" value="1"/>
</dbReference>
<reference evidence="4" key="1">
    <citation type="journal article" date="2019" name="Int. J. Syst. Evol. Microbiol.">
        <title>The Global Catalogue of Microorganisms (GCM) 10K type strain sequencing project: providing services to taxonomists for standard genome sequencing and annotation.</title>
        <authorList>
            <consortium name="The Broad Institute Genomics Platform"/>
            <consortium name="The Broad Institute Genome Sequencing Center for Infectious Disease"/>
            <person name="Wu L."/>
            <person name="Ma J."/>
        </authorList>
    </citation>
    <scope>NUCLEOTIDE SEQUENCE [LARGE SCALE GENOMIC DNA]</scope>
    <source>
        <strain evidence="4">NBRC 108894</strain>
    </source>
</reference>
<feature type="transmembrane region" description="Helical" evidence="2">
    <location>
        <begin position="347"/>
        <end position="370"/>
    </location>
</feature>
<organism evidence="3 4">
    <name type="scientific">Pseudolysinimonas kribbensis</name>
    <dbReference type="NCBI Taxonomy" id="433641"/>
    <lineage>
        <taxon>Bacteria</taxon>
        <taxon>Bacillati</taxon>
        <taxon>Actinomycetota</taxon>
        <taxon>Actinomycetes</taxon>
        <taxon>Micrococcales</taxon>
        <taxon>Microbacteriaceae</taxon>
        <taxon>Pseudolysinimonas</taxon>
    </lineage>
</organism>
<evidence type="ECO:0000313" key="4">
    <source>
        <dbReference type="Proteomes" id="UP001157034"/>
    </source>
</evidence>
<evidence type="ECO:0008006" key="5">
    <source>
        <dbReference type="Google" id="ProtNLM"/>
    </source>
</evidence>
<dbReference type="InterPro" id="IPR029044">
    <property type="entry name" value="Nucleotide-diphossugar_trans"/>
</dbReference>
<evidence type="ECO:0000256" key="2">
    <source>
        <dbReference type="SAM" id="Phobius"/>
    </source>
</evidence>
<evidence type="ECO:0000313" key="3">
    <source>
        <dbReference type="EMBL" id="GMA94210.1"/>
    </source>
</evidence>
<proteinExistence type="predicted"/>
<dbReference type="Proteomes" id="UP001157034">
    <property type="component" value="Unassembled WGS sequence"/>
</dbReference>
<evidence type="ECO:0000256" key="1">
    <source>
        <dbReference type="SAM" id="MobiDB-lite"/>
    </source>
</evidence>
<name>A0ABQ6K568_9MICO</name>
<sequence length="496" mass="52828">MQPRVTAIVVVRNGARWLDRTIEALGAQTRPVDATVWLDAGSTDEARDRMPAGAIRAPAQSFGASVASAQRYVTGDGGPDEWLWLLSADTAPEPDALARLLAAVEVAPSVAIAGPKLVDADDHDLLRSFGESVTPLGATVRLVEDELDQAQHDGDADVLGVTSRGMLVRRGVLAQLDGFDPGLPTADAGLDLSVRARLAGHRVVRVADARVARALAPEDFGRRRPRGRSARRRIARTAQLHRRLVYAPPGALPIHWLSLLPLAVLRSIGQLLAKRPGAVGGELAAALAAAFSGGVPAARRRLRRARRTGWAAIAALRVPRDELRERRATARDREAAAAGPELVRASFLSGGLAVTAVTAVVGVVISWRLLGQNALTGGALRPLADVGTMWARIGWGPRPVGVDLTGPSDPFSAVLALLGSLTPWNPSLVLVLLWVTALPLAALGAWWAATRLSARRWPPCSPRPCGRSRRRCWSRSPTGDPQRCSLTCSCRGWRSP</sequence>
<keyword evidence="2" id="KW-0472">Membrane</keyword>
<dbReference type="RefSeq" id="WP_284253199.1">
    <property type="nucleotide sequence ID" value="NZ_BSVB01000001.1"/>
</dbReference>
<keyword evidence="2" id="KW-1133">Transmembrane helix</keyword>
<accession>A0ABQ6K568</accession>
<keyword evidence="2" id="KW-0812">Transmembrane</keyword>
<feature type="transmembrane region" description="Helical" evidence="2">
    <location>
        <begin position="277"/>
        <end position="298"/>
    </location>
</feature>